<feature type="compositionally biased region" description="Pro residues" evidence="14">
    <location>
        <begin position="471"/>
        <end position="480"/>
    </location>
</feature>
<dbReference type="InterPro" id="IPR008942">
    <property type="entry name" value="ENTH_VHS"/>
</dbReference>
<dbReference type="Pfam" id="PF01363">
    <property type="entry name" value="FYVE"/>
    <property type="match status" value="1"/>
</dbReference>
<evidence type="ECO:0000313" key="17">
    <source>
        <dbReference type="EMBL" id="KAK1767753.1"/>
    </source>
</evidence>
<dbReference type="CDD" id="cd16979">
    <property type="entry name" value="VHS_Vps27"/>
    <property type="match status" value="1"/>
</dbReference>
<dbReference type="PROSITE" id="PS50330">
    <property type="entry name" value="UIM"/>
    <property type="match status" value="1"/>
</dbReference>
<feature type="compositionally biased region" description="Polar residues" evidence="14">
    <location>
        <begin position="650"/>
        <end position="668"/>
    </location>
</feature>
<reference evidence="17" key="1">
    <citation type="submission" date="2023-06" db="EMBL/GenBank/DDBJ databases">
        <title>Genome-scale phylogeny and comparative genomics of the fungal order Sordariales.</title>
        <authorList>
            <consortium name="Lawrence Berkeley National Laboratory"/>
            <person name="Hensen N."/>
            <person name="Bonometti L."/>
            <person name="Westerberg I."/>
            <person name="Brannstrom I.O."/>
            <person name="Guillou S."/>
            <person name="Cros-Aarteil S."/>
            <person name="Calhoun S."/>
            <person name="Haridas S."/>
            <person name="Kuo A."/>
            <person name="Mondo S."/>
            <person name="Pangilinan J."/>
            <person name="Riley R."/>
            <person name="Labutti K."/>
            <person name="Andreopoulos B."/>
            <person name="Lipzen A."/>
            <person name="Chen C."/>
            <person name="Yanf M."/>
            <person name="Daum C."/>
            <person name="Ng V."/>
            <person name="Clum A."/>
            <person name="Steindorff A."/>
            <person name="Ohm R."/>
            <person name="Martin F."/>
            <person name="Silar P."/>
            <person name="Natvig D."/>
            <person name="Lalanne C."/>
            <person name="Gautier V."/>
            <person name="Ament-Velasquez S.L."/>
            <person name="Kruys A."/>
            <person name="Hutchinson M.I."/>
            <person name="Powell A.J."/>
            <person name="Barry K."/>
            <person name="Miller A.N."/>
            <person name="Grigoriev I.V."/>
            <person name="Debuchy R."/>
            <person name="Gladieux P."/>
            <person name="Thoren M.H."/>
            <person name="Johannesson H."/>
        </authorList>
    </citation>
    <scope>NUCLEOTIDE SEQUENCE</scope>
    <source>
        <strain evidence="17">8032-3</strain>
    </source>
</reference>
<keyword evidence="6" id="KW-0479">Metal-binding</keyword>
<evidence type="ECO:0000256" key="9">
    <source>
        <dbReference type="ARBA" id="ARBA00022771"/>
    </source>
</evidence>
<dbReference type="EMBL" id="MU839007">
    <property type="protein sequence ID" value="KAK1767753.1"/>
    <property type="molecule type" value="Genomic_DNA"/>
</dbReference>
<dbReference type="CDD" id="cd15735">
    <property type="entry name" value="FYVE_spVPS27p_like"/>
    <property type="match status" value="1"/>
</dbReference>
<sequence>MMTWWSSGANSALDEQIEKATSSSLEDIALNLEISDVIRSKTVQPKEAMRSLKKRMDNKNPNTQLSALNLTDTCVKNGGSHFLAEIASREFMDNLVSLLKAVGPASVNSEVRAKILELVQSWAAATEGRYELAYIGEVYKTLQREGFQFPPRVSVASSMIDSSAPPEWVDSDVCMRCRTAFTFTNRKHHCRNCGNCFDQQCSTKSVPLPHLGILQPVRVDDGCYAKLMDKSSRGPGVGGRRGSEPSPSYPSFPSKSRSSAAMQPRSARVDDGFDEDLKKALAMSLEEVKSHSHGYVPPRANGPTSSQPSANDSTATPSKSAEEEDDDLKAAIAASLADMEEQKQKHAAALKEQTLGAANPSSSAPFTLPKNDYELTPVEAENINLFSTLVDRLQTQPPGTILREPQIQELYDSIGALRPKLARTYGEAMSKHDTLLDLHAKLSTVVRYYDRMLEERLSKAYGQHNLGGYNLPPPRQPSGPYPSISANPPNNLGPAENFYTGEQQQQQQHDYNKVPSAQPYGQAPQPTPQLVYASYDKRASVAGPPNGQYLPQQAQRTGSWGPNAPPPQQPQYAQQSSYPPAEAAHSQPNHNQQPLQQASLTAPAAPDSVGNTPTPTTDPNASFYFNNQPPTQTQQQQPTAGPDQMASPYPSLQQPSHSYQPSLPQTPASVAAQPCQPTQAHQSQHQSQPSQSSQPYWQHPAAQQTPLPPVWQAQPNATYSPYPQETFPSAPQHAPKQPVVEESLIEL</sequence>
<organism evidence="17 18">
    <name type="scientific">Phialemonium atrogriseum</name>
    <dbReference type="NCBI Taxonomy" id="1093897"/>
    <lineage>
        <taxon>Eukaryota</taxon>
        <taxon>Fungi</taxon>
        <taxon>Dikarya</taxon>
        <taxon>Ascomycota</taxon>
        <taxon>Pezizomycotina</taxon>
        <taxon>Sordariomycetes</taxon>
        <taxon>Sordariomycetidae</taxon>
        <taxon>Cephalothecales</taxon>
        <taxon>Cephalothecaceae</taxon>
        <taxon>Phialemonium</taxon>
    </lineage>
</organism>
<dbReference type="Pfam" id="PF00790">
    <property type="entry name" value="VHS"/>
    <property type="match status" value="1"/>
</dbReference>
<evidence type="ECO:0000256" key="4">
    <source>
        <dbReference type="ARBA" id="ARBA00011446"/>
    </source>
</evidence>
<dbReference type="InterPro" id="IPR011011">
    <property type="entry name" value="Znf_FYVE_PHD"/>
</dbReference>
<dbReference type="PIRSF" id="PIRSF036956">
    <property type="entry name" value="Hrs_Vps27"/>
    <property type="match status" value="1"/>
</dbReference>
<dbReference type="PROSITE" id="PS50178">
    <property type="entry name" value="ZF_FYVE"/>
    <property type="match status" value="1"/>
</dbReference>
<comment type="caution">
    <text evidence="17">The sequence shown here is derived from an EMBL/GenBank/DDBJ whole genome shotgun (WGS) entry which is preliminary data.</text>
</comment>
<evidence type="ECO:0000256" key="13">
    <source>
        <dbReference type="PROSITE-ProRule" id="PRU00091"/>
    </source>
</evidence>
<dbReference type="CDD" id="cd21385">
    <property type="entry name" value="GAT_Vps27"/>
    <property type="match status" value="1"/>
</dbReference>
<comment type="subcellular location">
    <subcellularLocation>
        <location evidence="2 12">Endosome membrane</location>
        <topology evidence="2 12">Peripheral membrane protein</topology>
        <orientation evidence="2 12">Cytoplasmic side</orientation>
    </subcellularLocation>
</comment>
<dbReference type="Pfam" id="PF21356">
    <property type="entry name" value="Vps27_GAT-like"/>
    <property type="match status" value="1"/>
</dbReference>
<feature type="compositionally biased region" description="Low complexity" evidence="14">
    <location>
        <begin position="244"/>
        <end position="259"/>
    </location>
</feature>
<dbReference type="GO" id="GO:0033565">
    <property type="term" value="C:ESCRT-0 complex"/>
    <property type="evidence" value="ECO:0007669"/>
    <property type="project" value="TreeGrafter"/>
</dbReference>
<feature type="compositionally biased region" description="Polar residues" evidence="14">
    <location>
        <begin position="586"/>
        <end position="600"/>
    </location>
</feature>
<dbReference type="GeneID" id="85307748"/>
<evidence type="ECO:0000256" key="10">
    <source>
        <dbReference type="ARBA" id="ARBA00022833"/>
    </source>
</evidence>
<evidence type="ECO:0000259" key="15">
    <source>
        <dbReference type="PROSITE" id="PS50178"/>
    </source>
</evidence>
<evidence type="ECO:0000313" key="18">
    <source>
        <dbReference type="Proteomes" id="UP001244011"/>
    </source>
</evidence>
<dbReference type="InterPro" id="IPR002014">
    <property type="entry name" value="VHS_dom"/>
</dbReference>
<dbReference type="GO" id="GO:0032266">
    <property type="term" value="F:phosphatidylinositol-3-phosphate binding"/>
    <property type="evidence" value="ECO:0007669"/>
    <property type="project" value="TreeGrafter"/>
</dbReference>
<feature type="compositionally biased region" description="Polar residues" evidence="14">
    <location>
        <begin position="549"/>
        <end position="560"/>
    </location>
</feature>
<evidence type="ECO:0000256" key="2">
    <source>
        <dbReference type="ARBA" id="ARBA00004125"/>
    </source>
</evidence>
<feature type="compositionally biased region" description="Polar residues" evidence="14">
    <location>
        <begin position="500"/>
        <end position="509"/>
    </location>
</feature>
<dbReference type="Proteomes" id="UP001244011">
    <property type="component" value="Unassembled WGS sequence"/>
</dbReference>
<dbReference type="GO" id="GO:0006623">
    <property type="term" value="P:protein targeting to vacuole"/>
    <property type="evidence" value="ECO:0007669"/>
    <property type="project" value="TreeGrafter"/>
</dbReference>
<dbReference type="GO" id="GO:0008270">
    <property type="term" value="F:zinc ion binding"/>
    <property type="evidence" value="ECO:0007669"/>
    <property type="project" value="UniProtKB-KW"/>
</dbReference>
<dbReference type="Gene3D" id="6.10.140.100">
    <property type="match status" value="1"/>
</dbReference>
<feature type="region of interest" description="Disordered" evidence="14">
    <location>
        <begin position="229"/>
        <end position="268"/>
    </location>
</feature>
<accession>A0AAJ0C071</accession>
<dbReference type="Pfam" id="PF02809">
    <property type="entry name" value="UIM"/>
    <property type="match status" value="2"/>
</dbReference>
<feature type="region of interest" description="Disordered" evidence="14">
    <location>
        <begin position="288"/>
        <end position="326"/>
    </location>
</feature>
<dbReference type="Gene3D" id="1.20.5.1940">
    <property type="match status" value="1"/>
</dbReference>
<evidence type="ECO:0000256" key="7">
    <source>
        <dbReference type="ARBA" id="ARBA00022737"/>
    </source>
</evidence>
<feature type="region of interest" description="Disordered" evidence="14">
    <location>
        <begin position="465"/>
        <end position="747"/>
    </location>
</feature>
<dbReference type="Gene3D" id="3.30.40.10">
    <property type="entry name" value="Zinc/RING finger domain, C3HC4 (zinc finger)"/>
    <property type="match status" value="1"/>
</dbReference>
<keyword evidence="18" id="KW-1185">Reference proteome</keyword>
<evidence type="ECO:0000256" key="8">
    <source>
        <dbReference type="ARBA" id="ARBA00022753"/>
    </source>
</evidence>
<dbReference type="SMART" id="SM00726">
    <property type="entry name" value="UIM"/>
    <property type="match status" value="2"/>
</dbReference>
<evidence type="ECO:0000256" key="6">
    <source>
        <dbReference type="ARBA" id="ARBA00022723"/>
    </source>
</evidence>
<dbReference type="InterPro" id="IPR049425">
    <property type="entry name" value="Vps27_GAT-like"/>
</dbReference>
<feature type="domain" description="VHS" evidence="16">
    <location>
        <begin position="26"/>
        <end position="150"/>
    </location>
</feature>
<evidence type="ECO:0000256" key="11">
    <source>
        <dbReference type="ARBA" id="ARBA00023136"/>
    </source>
</evidence>
<feature type="compositionally biased region" description="Low complexity" evidence="14">
    <location>
        <begin position="676"/>
        <end position="700"/>
    </location>
</feature>
<dbReference type="InterPro" id="IPR000306">
    <property type="entry name" value="Znf_FYVE"/>
</dbReference>
<evidence type="ECO:0000259" key="16">
    <source>
        <dbReference type="PROSITE" id="PS50179"/>
    </source>
</evidence>
<protein>
    <recommendedName>
        <fullName evidence="5 12">Vacuolar protein sorting-associated protein 27</fullName>
    </recommendedName>
</protein>
<comment type="similarity">
    <text evidence="3 12">Belongs to the VPS27 family.</text>
</comment>
<comment type="function">
    <text evidence="1 12">Component of the ESCRT-0 complex which is the sorting receptor for ubiquitinated cargo proteins at the multivesicular body (MVB) and recruits ESCRT-I to the MVB outer membrane.</text>
</comment>
<feature type="compositionally biased region" description="Polar residues" evidence="14">
    <location>
        <begin position="609"/>
        <end position="627"/>
    </location>
</feature>
<dbReference type="FunFam" id="3.30.40.10:FF:000161">
    <property type="entry name" value="Vacuolar protein sorting-associated protein 27"/>
    <property type="match status" value="1"/>
</dbReference>
<dbReference type="FunFam" id="1.20.5.1940:FF:000001">
    <property type="entry name" value="Vacuolar protein sorting-associated protein 27"/>
    <property type="match status" value="1"/>
</dbReference>
<dbReference type="SUPFAM" id="SSF48464">
    <property type="entry name" value="ENTH/VHS domain"/>
    <property type="match status" value="1"/>
</dbReference>
<evidence type="ECO:0000256" key="14">
    <source>
        <dbReference type="SAM" id="MobiDB-lite"/>
    </source>
</evidence>
<comment type="subunit">
    <text evidence="4 12">Component of the ESCRT-0 complex composed of HSE1 and VPS27.</text>
</comment>
<keyword evidence="10" id="KW-0862">Zinc</keyword>
<name>A0AAJ0C071_9PEZI</name>
<dbReference type="SMART" id="SM00288">
    <property type="entry name" value="VHS"/>
    <property type="match status" value="1"/>
</dbReference>
<dbReference type="FunFam" id="1.25.40.90:FF:000031">
    <property type="entry name" value="Vacuolar protein sorting-associated protein 27"/>
    <property type="match status" value="1"/>
</dbReference>
<keyword evidence="8 12" id="KW-0967">Endosome</keyword>
<dbReference type="GO" id="GO:0010008">
    <property type="term" value="C:endosome membrane"/>
    <property type="evidence" value="ECO:0007669"/>
    <property type="project" value="UniProtKB-SubCell"/>
</dbReference>
<feature type="compositionally biased region" description="Polar residues" evidence="14">
    <location>
        <begin position="302"/>
        <end position="319"/>
    </location>
</feature>
<feature type="domain" description="FYVE-type" evidence="15">
    <location>
        <begin position="168"/>
        <end position="228"/>
    </location>
</feature>
<dbReference type="SMART" id="SM00064">
    <property type="entry name" value="FYVE"/>
    <property type="match status" value="1"/>
</dbReference>
<evidence type="ECO:0000256" key="5">
    <source>
        <dbReference type="ARBA" id="ARBA00017753"/>
    </source>
</evidence>
<dbReference type="InterPro" id="IPR003903">
    <property type="entry name" value="UIM_dom"/>
</dbReference>
<keyword evidence="9 13" id="KW-0863">Zinc-finger</keyword>
<dbReference type="GO" id="GO:0043328">
    <property type="term" value="P:protein transport to vacuole involved in ubiquitin-dependent protein catabolic process via the multivesicular body sorting pathway"/>
    <property type="evidence" value="ECO:0007669"/>
    <property type="project" value="TreeGrafter"/>
</dbReference>
<feature type="compositionally biased region" description="Low complexity" evidence="14">
    <location>
        <begin position="570"/>
        <end position="581"/>
    </location>
</feature>
<dbReference type="RefSeq" id="XP_060283966.1">
    <property type="nucleotide sequence ID" value="XM_060424561.1"/>
</dbReference>
<dbReference type="GO" id="GO:0043130">
    <property type="term" value="F:ubiquitin binding"/>
    <property type="evidence" value="ECO:0007669"/>
    <property type="project" value="InterPro"/>
</dbReference>
<gene>
    <name evidence="17" type="ORF">QBC33DRAFT_450401</name>
</gene>
<feature type="compositionally biased region" description="Polar residues" evidence="14">
    <location>
        <begin position="713"/>
        <end position="729"/>
    </location>
</feature>
<evidence type="ECO:0000256" key="12">
    <source>
        <dbReference type="PIRNR" id="PIRNR036956"/>
    </source>
</evidence>
<dbReference type="PROSITE" id="PS50179">
    <property type="entry name" value="VHS"/>
    <property type="match status" value="1"/>
</dbReference>
<dbReference type="Gene3D" id="1.25.40.90">
    <property type="match status" value="1"/>
</dbReference>
<dbReference type="InterPro" id="IPR017073">
    <property type="entry name" value="HGS/VPS27"/>
</dbReference>
<proteinExistence type="inferred from homology"/>
<evidence type="ECO:0000256" key="1">
    <source>
        <dbReference type="ARBA" id="ARBA00003067"/>
    </source>
</evidence>
<dbReference type="SUPFAM" id="SSF57903">
    <property type="entry name" value="FYVE/PHD zinc finger"/>
    <property type="match status" value="1"/>
</dbReference>
<keyword evidence="7" id="KW-0677">Repeat</keyword>
<dbReference type="InterPro" id="IPR013083">
    <property type="entry name" value="Znf_RING/FYVE/PHD"/>
</dbReference>
<dbReference type="PANTHER" id="PTHR47794">
    <property type="entry name" value="VACUOLAR PROTEIN SORTING-ASSOCIATED PROTEIN 27"/>
    <property type="match status" value="1"/>
</dbReference>
<evidence type="ECO:0000256" key="3">
    <source>
        <dbReference type="ARBA" id="ARBA00008597"/>
    </source>
</evidence>
<dbReference type="InterPro" id="IPR017455">
    <property type="entry name" value="Znf_FYVE-rel"/>
</dbReference>
<feature type="compositionally biased region" description="Low complexity" evidence="14">
    <location>
        <begin position="628"/>
        <end position="639"/>
    </location>
</feature>
<keyword evidence="11 12" id="KW-0472">Membrane</keyword>
<dbReference type="PANTHER" id="PTHR47794:SF1">
    <property type="entry name" value="VACUOLAR PROTEIN SORTING-ASSOCIATED PROTEIN 27"/>
    <property type="match status" value="1"/>
</dbReference>
<dbReference type="AlphaFoldDB" id="A0AAJ0C071"/>